<dbReference type="Pfam" id="PF04390">
    <property type="entry name" value="LptE"/>
    <property type="match status" value="1"/>
</dbReference>
<reference evidence="2 3" key="1">
    <citation type="submission" date="2012-11" db="EMBL/GenBank/DDBJ databases">
        <title>Whole genome sequence of Acidocella aminolytica 101 = DSM 11237.</title>
        <authorList>
            <person name="Azuma Y."/>
            <person name="Higashiura N."/>
            <person name="Hirakawa H."/>
            <person name="Matsushita K."/>
        </authorList>
    </citation>
    <scope>NUCLEOTIDE SEQUENCE [LARGE SCALE GENOMIC DNA]</scope>
    <source>
        <strain evidence="3">101 / DSM 11237</strain>
    </source>
</reference>
<keyword evidence="1" id="KW-0732">Signal</keyword>
<dbReference type="InterPro" id="IPR007485">
    <property type="entry name" value="LPS_assembly_LptE"/>
</dbReference>
<dbReference type="OrthoDB" id="8480109at2"/>
<evidence type="ECO:0000256" key="1">
    <source>
        <dbReference type="SAM" id="SignalP"/>
    </source>
</evidence>
<dbReference type="EMBL" id="BANC01000025">
    <property type="protein sequence ID" value="GAN79687.1"/>
    <property type="molecule type" value="Genomic_DNA"/>
</dbReference>
<sequence length="170" mass="18311">MSLNRKSLALCALFALSGCGFAPLYGGARGQAASAGLESVYVQNIPERTGQILRETLQQQLHTQGQPVTEHYTLSVSYSIMQTGEGVQADSSTSRTRFNAHAAWSLSPIGHPSKTLISGNATAMDALNIIDQQYFAANLETETVNQQLANEISAQITTQLAAWFRAHPES</sequence>
<proteinExistence type="predicted"/>
<dbReference type="Gene3D" id="3.30.160.150">
    <property type="entry name" value="Lipoprotein like domain"/>
    <property type="match status" value="1"/>
</dbReference>
<dbReference type="Proteomes" id="UP000032668">
    <property type="component" value="Unassembled WGS sequence"/>
</dbReference>
<accession>A0A0D6PDF8</accession>
<protein>
    <recommendedName>
        <fullName evidence="4">Lipoprotein</fullName>
    </recommendedName>
</protein>
<dbReference type="AlphaFoldDB" id="A0A0D6PDF8"/>
<dbReference type="GO" id="GO:0043165">
    <property type="term" value="P:Gram-negative-bacterium-type cell outer membrane assembly"/>
    <property type="evidence" value="ECO:0007669"/>
    <property type="project" value="InterPro"/>
</dbReference>
<feature type="signal peptide" evidence="1">
    <location>
        <begin position="1"/>
        <end position="22"/>
    </location>
</feature>
<evidence type="ECO:0000313" key="2">
    <source>
        <dbReference type="EMBL" id="GAN79687.1"/>
    </source>
</evidence>
<feature type="chain" id="PRO_5030005918" description="Lipoprotein" evidence="1">
    <location>
        <begin position="23"/>
        <end position="170"/>
    </location>
</feature>
<dbReference type="PROSITE" id="PS51257">
    <property type="entry name" value="PROKAR_LIPOPROTEIN"/>
    <property type="match status" value="1"/>
</dbReference>
<keyword evidence="3" id="KW-1185">Reference proteome</keyword>
<gene>
    <name evidence="2" type="ORF">Aam_025_075</name>
</gene>
<dbReference type="STRING" id="1120923.SAMN02746095_01936"/>
<evidence type="ECO:0000313" key="3">
    <source>
        <dbReference type="Proteomes" id="UP000032668"/>
    </source>
</evidence>
<evidence type="ECO:0008006" key="4">
    <source>
        <dbReference type="Google" id="ProtNLM"/>
    </source>
</evidence>
<dbReference type="GO" id="GO:0019867">
    <property type="term" value="C:outer membrane"/>
    <property type="evidence" value="ECO:0007669"/>
    <property type="project" value="InterPro"/>
</dbReference>
<name>A0A0D6PDF8_9PROT</name>
<dbReference type="RefSeq" id="WP_048878122.1">
    <property type="nucleotide sequence ID" value="NZ_BANC01000025.1"/>
</dbReference>
<comment type="caution">
    <text evidence="2">The sequence shown here is derived from an EMBL/GenBank/DDBJ whole genome shotgun (WGS) entry which is preliminary data.</text>
</comment>
<organism evidence="2 3">
    <name type="scientific">Acidocella aminolytica 101 = DSM 11237</name>
    <dbReference type="NCBI Taxonomy" id="1120923"/>
    <lineage>
        <taxon>Bacteria</taxon>
        <taxon>Pseudomonadati</taxon>
        <taxon>Pseudomonadota</taxon>
        <taxon>Alphaproteobacteria</taxon>
        <taxon>Acetobacterales</taxon>
        <taxon>Acidocellaceae</taxon>
        <taxon>Acidocella</taxon>
    </lineage>
</organism>